<name>A0A816S672_BRANA</name>
<accession>A0A816S672</accession>
<gene>
    <name evidence="1" type="ORF">DARMORV10_A06P07350.1</name>
</gene>
<reference evidence="1" key="1">
    <citation type="submission" date="2021-01" db="EMBL/GenBank/DDBJ databases">
        <authorList>
            <consortium name="Genoscope - CEA"/>
            <person name="William W."/>
        </authorList>
    </citation>
    <scope>NUCLEOTIDE SEQUENCE</scope>
</reference>
<evidence type="ECO:0000313" key="1">
    <source>
        <dbReference type="EMBL" id="CAF2082443.1"/>
    </source>
</evidence>
<sequence length="42" mass="5145">MANDYFIIFIHKKWFKPNEASALRNKTWNKLVELFRESNQTD</sequence>
<dbReference type="Gramene" id="CDX93407">
    <property type="protein sequence ID" value="CDX93407"/>
    <property type="gene ID" value="GSBRNA2T00156066001"/>
</dbReference>
<dbReference type="EMBL" id="HG994360">
    <property type="protein sequence ID" value="CAF2082443.1"/>
    <property type="molecule type" value="Genomic_DNA"/>
</dbReference>
<protein>
    <submittedName>
        <fullName evidence="1">(rape) hypothetical protein</fullName>
    </submittedName>
</protein>
<proteinExistence type="predicted"/>
<dbReference type="AlphaFoldDB" id="A0A816S672"/>
<dbReference type="Proteomes" id="UP001295469">
    <property type="component" value="Chromosome A06"/>
</dbReference>
<organism evidence="1">
    <name type="scientific">Brassica napus</name>
    <name type="common">Rape</name>
    <dbReference type="NCBI Taxonomy" id="3708"/>
    <lineage>
        <taxon>Eukaryota</taxon>
        <taxon>Viridiplantae</taxon>
        <taxon>Streptophyta</taxon>
        <taxon>Embryophyta</taxon>
        <taxon>Tracheophyta</taxon>
        <taxon>Spermatophyta</taxon>
        <taxon>Magnoliopsida</taxon>
        <taxon>eudicotyledons</taxon>
        <taxon>Gunneridae</taxon>
        <taxon>Pentapetalae</taxon>
        <taxon>rosids</taxon>
        <taxon>malvids</taxon>
        <taxon>Brassicales</taxon>
        <taxon>Brassicaceae</taxon>
        <taxon>Brassiceae</taxon>
        <taxon>Brassica</taxon>
    </lineage>
</organism>